<keyword evidence="2" id="KW-1185">Reference proteome</keyword>
<evidence type="ECO:0000313" key="2">
    <source>
        <dbReference type="Proteomes" id="UP001163321"/>
    </source>
</evidence>
<dbReference type="Proteomes" id="UP001163321">
    <property type="component" value="Chromosome 5"/>
</dbReference>
<comment type="caution">
    <text evidence="1">The sequence shown here is derived from an EMBL/GenBank/DDBJ whole genome shotgun (WGS) entry which is preliminary data.</text>
</comment>
<protein>
    <submittedName>
        <fullName evidence="1">Uncharacterized protein</fullName>
    </submittedName>
</protein>
<name>A0ACC0VZV6_9STRA</name>
<accession>A0ACC0VZV6</accession>
<evidence type="ECO:0000313" key="1">
    <source>
        <dbReference type="EMBL" id="KAI9911742.1"/>
    </source>
</evidence>
<sequence>MPSAPSTKKTNAGPGYYDLIKEAVINLKERTGSSRHAIDKYVSSKKGANYSKSRLNIALKRGVESGKLVPVKGSFKLAADEKKVGTKKPSPKKAAPSSKKSSKTETKPSTKKSTSAAKKAASKKSAWEVLKHKSVEKVVMVDIDELVCNMCRKEMPEWADGAFEDPRLEVHYTDAHAFLKQYEGTFDVIIMDIADPIEAGTGYVLYTEEFYKYAVTKVNKGGYIVTQSGPGDVYNWNECFSSIYCTLKTNFNTVIPYSVDIPSFGCVWAFNMATNVEEGDGEAAVTAIWECSIAATNKLVETRISKPLKFLDGVSHMGLFGLPKIVRKALEKETRVITIVNPVFMC</sequence>
<gene>
    <name evidence="1" type="ORF">PsorP6_008793</name>
</gene>
<proteinExistence type="predicted"/>
<organism evidence="1 2">
    <name type="scientific">Peronosclerospora sorghi</name>
    <dbReference type="NCBI Taxonomy" id="230839"/>
    <lineage>
        <taxon>Eukaryota</taxon>
        <taxon>Sar</taxon>
        <taxon>Stramenopiles</taxon>
        <taxon>Oomycota</taxon>
        <taxon>Peronosporomycetes</taxon>
        <taxon>Peronosporales</taxon>
        <taxon>Peronosporaceae</taxon>
        <taxon>Peronosclerospora</taxon>
    </lineage>
</organism>
<reference evidence="1 2" key="1">
    <citation type="journal article" date="2022" name="bioRxiv">
        <title>The genome of the oomycete Peronosclerospora sorghi, a cosmopolitan pathogen of maize and sorghum, is inflated with dispersed pseudogenes.</title>
        <authorList>
            <person name="Fletcher K."/>
            <person name="Martin F."/>
            <person name="Isakeit T."/>
            <person name="Cavanaugh K."/>
            <person name="Magill C."/>
            <person name="Michelmore R."/>
        </authorList>
    </citation>
    <scope>NUCLEOTIDE SEQUENCE [LARGE SCALE GENOMIC DNA]</scope>
    <source>
        <strain evidence="1">P6</strain>
    </source>
</reference>
<dbReference type="EMBL" id="CM047584">
    <property type="protein sequence ID" value="KAI9911742.1"/>
    <property type="molecule type" value="Genomic_DNA"/>
</dbReference>